<dbReference type="InterPro" id="IPR036249">
    <property type="entry name" value="Thioredoxin-like_sf"/>
</dbReference>
<dbReference type="CDD" id="cd03024">
    <property type="entry name" value="DsbA_FrnE"/>
    <property type="match status" value="1"/>
</dbReference>
<dbReference type="PANTHER" id="PTHR13887:SF41">
    <property type="entry name" value="THIOREDOXIN SUPERFAMILY PROTEIN"/>
    <property type="match status" value="1"/>
</dbReference>
<sequence>MKVTYWSDYACPYCYIGRTRLGRAIDGLGLADEVEFEMKSFELYPDAPYEVQGATVDRFARKYHLTTKAARQRVEAISRLGRAEGIDFNYATTLNTNMLDAHRLTKLAHDLGVTGFEELCFHAYFVDNEVMADHDVLRRLAAEAGLPSREVERVLAGRDYADAVRADEREAHEMGVSAVPYFVVDDTYVITGSRPTEEMARVLYQASAETLGRQDDSVGGACGPQGCALP</sequence>
<dbReference type="EMBL" id="CP032514">
    <property type="protein sequence ID" value="AYD90200.1"/>
    <property type="molecule type" value="Genomic_DNA"/>
</dbReference>
<feature type="domain" description="DSBA-like thioredoxin" evidence="1">
    <location>
        <begin position="3"/>
        <end position="201"/>
    </location>
</feature>
<evidence type="ECO:0000259" key="1">
    <source>
        <dbReference type="Pfam" id="PF01323"/>
    </source>
</evidence>
<evidence type="ECO:0000313" key="2">
    <source>
        <dbReference type="EMBL" id="AYD90200.1"/>
    </source>
</evidence>
<gene>
    <name evidence="2" type="ORF">D5R93_09655</name>
</gene>
<organism evidence="2 3">
    <name type="scientific">Actinomyces lilanjuaniae</name>
    <dbReference type="NCBI Taxonomy" id="2321394"/>
    <lineage>
        <taxon>Bacteria</taxon>
        <taxon>Bacillati</taxon>
        <taxon>Actinomycetota</taxon>
        <taxon>Actinomycetes</taxon>
        <taxon>Actinomycetales</taxon>
        <taxon>Actinomycetaceae</taxon>
        <taxon>Actinomyces</taxon>
    </lineage>
</organism>
<accession>A0ABN5PTH7</accession>
<dbReference type="Pfam" id="PF01323">
    <property type="entry name" value="DSBA"/>
    <property type="match status" value="1"/>
</dbReference>
<dbReference type="Gene3D" id="3.40.30.10">
    <property type="entry name" value="Glutaredoxin"/>
    <property type="match status" value="1"/>
</dbReference>
<dbReference type="SUPFAM" id="SSF52833">
    <property type="entry name" value="Thioredoxin-like"/>
    <property type="match status" value="1"/>
</dbReference>
<name>A0ABN5PTH7_9ACTO</name>
<reference evidence="2 3" key="1">
    <citation type="submission" date="2018-09" db="EMBL/GenBank/DDBJ databases">
        <authorList>
            <person name="Li J."/>
        </authorList>
    </citation>
    <scope>NUCLEOTIDE SEQUENCE [LARGE SCALE GENOMIC DNA]</scope>
    <source>
        <strain evidence="2 3">2129</strain>
    </source>
</reference>
<dbReference type="RefSeq" id="WP_119836541.1">
    <property type="nucleotide sequence ID" value="NZ_CP032514.1"/>
</dbReference>
<dbReference type="InterPro" id="IPR001853">
    <property type="entry name" value="DSBA-like_thioredoxin_dom"/>
</dbReference>
<evidence type="ECO:0000313" key="3">
    <source>
        <dbReference type="Proteomes" id="UP000273001"/>
    </source>
</evidence>
<proteinExistence type="predicted"/>
<dbReference type="Proteomes" id="UP000273001">
    <property type="component" value="Chromosome"/>
</dbReference>
<dbReference type="PANTHER" id="PTHR13887">
    <property type="entry name" value="GLUTATHIONE S-TRANSFERASE KAPPA"/>
    <property type="match status" value="1"/>
</dbReference>
<keyword evidence="3" id="KW-1185">Reference proteome</keyword>
<protein>
    <submittedName>
        <fullName evidence="2">DsbA family oxidoreductase</fullName>
    </submittedName>
</protein>